<gene>
    <name evidence="1" type="ORF">CITCOLO1_LOCUS14066</name>
</gene>
<sequence length="92" mass="10621">MDVLVLLVQYSCKGGPFFCFLKVCCFRQSIVFTKLGITIKWKKVSYGIGNGFRSFSISRHQNITNCHHRGSWTSSFSSIGFWLRGHQHYILI</sequence>
<accession>A0ABP0YN76</accession>
<name>A0ABP0YN76_9ROSI</name>
<reference evidence="1 2" key="1">
    <citation type="submission" date="2024-03" db="EMBL/GenBank/DDBJ databases">
        <authorList>
            <person name="Gkanogiannis A."/>
            <person name="Becerra Lopez-Lavalle L."/>
        </authorList>
    </citation>
    <scope>NUCLEOTIDE SEQUENCE [LARGE SCALE GENOMIC DNA]</scope>
</reference>
<dbReference type="Proteomes" id="UP001642487">
    <property type="component" value="Chromosome 5"/>
</dbReference>
<evidence type="ECO:0000313" key="1">
    <source>
        <dbReference type="EMBL" id="CAK9321958.1"/>
    </source>
</evidence>
<proteinExistence type="predicted"/>
<organism evidence="1 2">
    <name type="scientific">Citrullus colocynthis</name>
    <name type="common">colocynth</name>
    <dbReference type="NCBI Taxonomy" id="252529"/>
    <lineage>
        <taxon>Eukaryota</taxon>
        <taxon>Viridiplantae</taxon>
        <taxon>Streptophyta</taxon>
        <taxon>Embryophyta</taxon>
        <taxon>Tracheophyta</taxon>
        <taxon>Spermatophyta</taxon>
        <taxon>Magnoliopsida</taxon>
        <taxon>eudicotyledons</taxon>
        <taxon>Gunneridae</taxon>
        <taxon>Pentapetalae</taxon>
        <taxon>rosids</taxon>
        <taxon>fabids</taxon>
        <taxon>Cucurbitales</taxon>
        <taxon>Cucurbitaceae</taxon>
        <taxon>Benincaseae</taxon>
        <taxon>Citrullus</taxon>
    </lineage>
</organism>
<protein>
    <submittedName>
        <fullName evidence="1">Uncharacterized protein</fullName>
    </submittedName>
</protein>
<dbReference type="EMBL" id="OZ021739">
    <property type="protein sequence ID" value="CAK9321958.1"/>
    <property type="molecule type" value="Genomic_DNA"/>
</dbReference>
<keyword evidence="2" id="KW-1185">Reference proteome</keyword>
<evidence type="ECO:0000313" key="2">
    <source>
        <dbReference type="Proteomes" id="UP001642487"/>
    </source>
</evidence>